<proteinExistence type="predicted"/>
<dbReference type="AlphaFoldDB" id="G2GB42"/>
<comment type="caution">
    <text evidence="2">The sequence shown here is derived from an EMBL/GenBank/DDBJ whole genome shotgun (WGS) entry which is preliminary data.</text>
</comment>
<reference evidence="2 3" key="1">
    <citation type="submission" date="2011-08" db="EMBL/GenBank/DDBJ databases">
        <authorList>
            <person name="Lin Y."/>
            <person name="Hao X."/>
            <person name="Johnstone L."/>
            <person name="Miller S.J."/>
            <person name="Wei G."/>
            <person name="Rensing C."/>
        </authorList>
    </citation>
    <scope>NUCLEOTIDE SEQUENCE [LARGE SCALE GENOMIC DNA]</scope>
    <source>
        <strain evidence="2 3">K42</strain>
    </source>
</reference>
<dbReference type="EMBL" id="AGBF01000034">
    <property type="protein sequence ID" value="EGX59270.1"/>
    <property type="molecule type" value="Genomic_DNA"/>
</dbReference>
<sequence length="104" mass="10099">MFAAGLATLVSAAALSVGGMAVPAAAAGGVDCSGRVHGVDPNVGIVGCTNNTGGEIRFRADIVCGLAPDVSGDWVTLRPGAYGESVGSCAWFSSGVGSVGWTIA</sequence>
<dbReference type="Proteomes" id="UP000004217">
    <property type="component" value="Unassembled WGS sequence"/>
</dbReference>
<organism evidence="2 3">
    <name type="scientific">Streptomyces zinciresistens K42</name>
    <dbReference type="NCBI Taxonomy" id="700597"/>
    <lineage>
        <taxon>Bacteria</taxon>
        <taxon>Bacillati</taxon>
        <taxon>Actinomycetota</taxon>
        <taxon>Actinomycetes</taxon>
        <taxon>Kitasatosporales</taxon>
        <taxon>Streptomycetaceae</taxon>
        <taxon>Streptomyces</taxon>
    </lineage>
</organism>
<evidence type="ECO:0008006" key="4">
    <source>
        <dbReference type="Google" id="ProtNLM"/>
    </source>
</evidence>
<keyword evidence="3" id="KW-1185">Reference proteome</keyword>
<evidence type="ECO:0000313" key="2">
    <source>
        <dbReference type="EMBL" id="EGX59270.1"/>
    </source>
</evidence>
<feature type="chain" id="PRO_5003429363" description="Secreted protein" evidence="1">
    <location>
        <begin position="27"/>
        <end position="104"/>
    </location>
</feature>
<evidence type="ECO:0000256" key="1">
    <source>
        <dbReference type="SAM" id="SignalP"/>
    </source>
</evidence>
<name>G2GB42_9ACTN</name>
<evidence type="ECO:0000313" key="3">
    <source>
        <dbReference type="Proteomes" id="UP000004217"/>
    </source>
</evidence>
<feature type="signal peptide" evidence="1">
    <location>
        <begin position="1"/>
        <end position="26"/>
    </location>
</feature>
<gene>
    <name evidence="2" type="ORF">SZN_13746</name>
</gene>
<dbReference type="PATRIC" id="fig|700597.3.peg.2696"/>
<protein>
    <recommendedName>
        <fullName evidence="4">Secreted protein</fullName>
    </recommendedName>
</protein>
<accession>G2GB42</accession>
<keyword evidence="1" id="KW-0732">Signal</keyword>